<feature type="domain" description="DUF6535" evidence="2">
    <location>
        <begin position="7"/>
        <end position="179"/>
    </location>
</feature>
<gene>
    <name evidence="3" type="ORF">EV421DRAFT_1681104</name>
</gene>
<keyword evidence="4" id="KW-1185">Reference proteome</keyword>
<sequence length="204" mass="22739">EDLSLHWRKCYSTLTEYDSKVVSSWIEEMNTTLIFAGLYSAVVTAFLVESYKQLSEDPVEALLSRISSQLDPGTNSSSFKPSYTPSSSDIVVNAAWFSSLVLALSAVLMAILVKQWLFHYTWRNSPISMQPPRVAMALRHLSYISLTSDVIYYSVACPPVLLIISLFLFFTGLIILLWTLNSIVAGLITILTSSTTVYFLATTI</sequence>
<evidence type="ECO:0000259" key="2">
    <source>
        <dbReference type="Pfam" id="PF20153"/>
    </source>
</evidence>
<keyword evidence="1" id="KW-0472">Membrane</keyword>
<comment type="caution">
    <text evidence="3">The sequence shown here is derived from an EMBL/GenBank/DDBJ whole genome shotgun (WGS) entry which is preliminary data.</text>
</comment>
<dbReference type="EMBL" id="JAUEPT010000050">
    <property type="protein sequence ID" value="KAK0437158.1"/>
    <property type="molecule type" value="Genomic_DNA"/>
</dbReference>
<dbReference type="Proteomes" id="UP001175226">
    <property type="component" value="Unassembled WGS sequence"/>
</dbReference>
<dbReference type="InterPro" id="IPR045338">
    <property type="entry name" value="DUF6535"/>
</dbReference>
<keyword evidence="1" id="KW-0812">Transmembrane</keyword>
<feature type="transmembrane region" description="Helical" evidence="1">
    <location>
        <begin position="90"/>
        <end position="113"/>
    </location>
</feature>
<dbReference type="Pfam" id="PF20153">
    <property type="entry name" value="DUF6535"/>
    <property type="match status" value="1"/>
</dbReference>
<organism evidence="3 4">
    <name type="scientific">Armillaria borealis</name>
    <dbReference type="NCBI Taxonomy" id="47425"/>
    <lineage>
        <taxon>Eukaryota</taxon>
        <taxon>Fungi</taxon>
        <taxon>Dikarya</taxon>
        <taxon>Basidiomycota</taxon>
        <taxon>Agaricomycotina</taxon>
        <taxon>Agaricomycetes</taxon>
        <taxon>Agaricomycetidae</taxon>
        <taxon>Agaricales</taxon>
        <taxon>Marasmiineae</taxon>
        <taxon>Physalacriaceae</taxon>
        <taxon>Armillaria</taxon>
    </lineage>
</organism>
<feature type="non-terminal residue" evidence="3">
    <location>
        <position position="1"/>
    </location>
</feature>
<evidence type="ECO:0000313" key="4">
    <source>
        <dbReference type="Proteomes" id="UP001175226"/>
    </source>
</evidence>
<name>A0AA39JAI9_9AGAR</name>
<feature type="transmembrane region" description="Helical" evidence="1">
    <location>
        <begin position="150"/>
        <end position="177"/>
    </location>
</feature>
<accession>A0AA39JAI9</accession>
<protein>
    <recommendedName>
        <fullName evidence="2">DUF6535 domain-containing protein</fullName>
    </recommendedName>
</protein>
<keyword evidence="1" id="KW-1133">Transmembrane helix</keyword>
<evidence type="ECO:0000313" key="3">
    <source>
        <dbReference type="EMBL" id="KAK0437158.1"/>
    </source>
</evidence>
<dbReference type="AlphaFoldDB" id="A0AA39JAI9"/>
<reference evidence="3" key="1">
    <citation type="submission" date="2023-06" db="EMBL/GenBank/DDBJ databases">
        <authorList>
            <consortium name="Lawrence Berkeley National Laboratory"/>
            <person name="Ahrendt S."/>
            <person name="Sahu N."/>
            <person name="Indic B."/>
            <person name="Wong-Bajracharya J."/>
            <person name="Merenyi Z."/>
            <person name="Ke H.-M."/>
            <person name="Monk M."/>
            <person name="Kocsube S."/>
            <person name="Drula E."/>
            <person name="Lipzen A."/>
            <person name="Balint B."/>
            <person name="Henrissat B."/>
            <person name="Andreopoulos B."/>
            <person name="Martin F.M."/>
            <person name="Harder C.B."/>
            <person name="Rigling D."/>
            <person name="Ford K.L."/>
            <person name="Foster G.D."/>
            <person name="Pangilinan J."/>
            <person name="Papanicolaou A."/>
            <person name="Barry K."/>
            <person name="LaButti K."/>
            <person name="Viragh M."/>
            <person name="Koriabine M."/>
            <person name="Yan M."/>
            <person name="Riley R."/>
            <person name="Champramary S."/>
            <person name="Plett K.L."/>
            <person name="Tsai I.J."/>
            <person name="Slot J."/>
            <person name="Sipos G."/>
            <person name="Plett J."/>
            <person name="Nagy L.G."/>
            <person name="Grigoriev I.V."/>
        </authorList>
    </citation>
    <scope>NUCLEOTIDE SEQUENCE</scope>
    <source>
        <strain evidence="3">FPL87.14</strain>
    </source>
</reference>
<feature type="non-terminal residue" evidence="3">
    <location>
        <position position="204"/>
    </location>
</feature>
<evidence type="ECO:0000256" key="1">
    <source>
        <dbReference type="SAM" id="Phobius"/>
    </source>
</evidence>
<feature type="transmembrane region" description="Helical" evidence="1">
    <location>
        <begin position="183"/>
        <end position="201"/>
    </location>
</feature>
<proteinExistence type="predicted"/>